<dbReference type="GO" id="GO:0005829">
    <property type="term" value="C:cytosol"/>
    <property type="evidence" value="ECO:0007669"/>
    <property type="project" value="TreeGrafter"/>
</dbReference>
<dbReference type="HAMAP" id="MF_00595">
    <property type="entry name" value="PEPcase_type1"/>
    <property type="match status" value="1"/>
</dbReference>
<evidence type="ECO:0000256" key="1">
    <source>
        <dbReference type="ARBA" id="ARBA00008346"/>
    </source>
</evidence>
<dbReference type="AlphaFoldDB" id="A0A3B0XZG3"/>
<dbReference type="GO" id="GO:0015977">
    <property type="term" value="P:carbon fixation"/>
    <property type="evidence" value="ECO:0007669"/>
    <property type="project" value="UniProtKB-KW"/>
</dbReference>
<dbReference type="NCBIfam" id="NF000584">
    <property type="entry name" value="PRK00009.1"/>
    <property type="match status" value="1"/>
</dbReference>
<dbReference type="GO" id="GO:0006099">
    <property type="term" value="P:tricarboxylic acid cycle"/>
    <property type="evidence" value="ECO:0007669"/>
    <property type="project" value="InterPro"/>
</dbReference>
<keyword evidence="4 6" id="KW-0456">Lyase</keyword>
<accession>A0A3B0XZG3</accession>
<proteinExistence type="inferred from homology"/>
<dbReference type="GO" id="GO:0008964">
    <property type="term" value="F:phosphoenolpyruvate carboxylase activity"/>
    <property type="evidence" value="ECO:0007669"/>
    <property type="project" value="UniProtKB-EC"/>
</dbReference>
<dbReference type="Pfam" id="PF00311">
    <property type="entry name" value="PEPcase"/>
    <property type="match status" value="1"/>
</dbReference>
<keyword evidence="6" id="KW-0670">Pyruvate</keyword>
<comment type="similarity">
    <text evidence="1">Belongs to the PEPCase type 1 family.</text>
</comment>
<dbReference type="PANTHER" id="PTHR30523">
    <property type="entry name" value="PHOSPHOENOLPYRUVATE CARBOXYLASE"/>
    <property type="match status" value="1"/>
</dbReference>
<sequence>MGSSTKKLTPLNDKKLRTRVKLFGNLLGNVIKKLAGTDVYNAVEKLRKGYISLRKVDNPKKRAQLMKFIESLDADTLTQVVRAFSIYFSLINIAEEDYQHLQRRELVFNGKSLWTGSFDHTLEQFRMDGMDASQVQDLLDQLAYIPVFTAHPTESKRRSVMNALRRIFLLNDKLNDSRIGSIQREELATEMETEVQQLWRTNEVREHKPQVRDEIKNGMYYFRTSLFNAVPHIYRNLERKLNKHFPDSAITVPSFLRFGSWIGGDRDGNPFVTPDTTAMALRMQTQVILQEYIYRVIEVNKQLTHSIELCTPSKSFMDSLEVDENIRFEVYAASPNAFSNAPYRRKLSFMHYRLQQNLSLVNARLAGECTDEVIAACAHAYPSENEFLNDLQLIRSSLISHHDENIADGDLKDLIRVAETFGFFLLKLDIRQESTRHSNAVADIIKQIPEAPDYHALKEEQRQQLLSDYIDNPPEIKLDKKQLDELNRETLDVFELMANMRSEISPRAFGNYVISMTHAASHVLEVMWLATIAGLVGKDENGEDFCQIRISPLFETIEDLEHIEHVLKSLFENPTYNKLLKVSGNLQEAMLGYSDSCKDGGIMASSWNLYDAQQKVIRLTDQFDIDCRLFHGRGGTIGRGGGPTHDAILSQPEGTVHGQIKFTEQGEVLSYKYSNQETAIYELTMGVSGLMKASRSIVSSEPTGAKKQYLQTMQALTKVGEDTYRDLTDRTEGFLDYFYETTPVTEIGLMNIGSRPSHRKANRSKSSIRAIPWVFGWAQSRTTLPAWYGIGTALSSFIDGKDENLKLLQEMNRNWPYFKAMLNNTQMALLKADMSTAKEYSELCEDSATEARVFSKIFNEHARTVENILAITLNSYLLADSPTLAVSLSRRDPYLDPLSHIQILMLKRYRNELSTESEQDTWLNPLLRSIGAVAAGMRNTG</sequence>
<dbReference type="InterPro" id="IPR015813">
    <property type="entry name" value="Pyrv/PenolPyrv_kinase-like_dom"/>
</dbReference>
<dbReference type="EC" id="4.1.1.31" evidence="2"/>
<organism evidence="6">
    <name type="scientific">hydrothermal vent metagenome</name>
    <dbReference type="NCBI Taxonomy" id="652676"/>
    <lineage>
        <taxon>unclassified sequences</taxon>
        <taxon>metagenomes</taxon>
        <taxon>ecological metagenomes</taxon>
    </lineage>
</organism>
<dbReference type="InterPro" id="IPR022805">
    <property type="entry name" value="PEP_COase_bac/pln-type"/>
</dbReference>
<dbReference type="SUPFAM" id="SSF51621">
    <property type="entry name" value="Phosphoenolpyruvate/pyruvate domain"/>
    <property type="match status" value="1"/>
</dbReference>
<evidence type="ECO:0000313" key="6">
    <source>
        <dbReference type="EMBL" id="VAW67269.1"/>
    </source>
</evidence>
<dbReference type="InterPro" id="IPR018129">
    <property type="entry name" value="PEP_COase_Lys_AS"/>
</dbReference>
<name>A0A3B0XZG3_9ZZZZ</name>
<dbReference type="PANTHER" id="PTHR30523:SF46">
    <property type="entry name" value="PHOSPHOENOLPYRUVATE CARBOXYLASE"/>
    <property type="match status" value="1"/>
</dbReference>
<keyword evidence="5" id="KW-0120">Carbon dioxide fixation</keyword>
<gene>
    <name evidence="6" type="ORF">MNBD_GAMMA09-3095</name>
</gene>
<evidence type="ECO:0000256" key="5">
    <source>
        <dbReference type="ARBA" id="ARBA00023300"/>
    </source>
</evidence>
<dbReference type="InterPro" id="IPR021135">
    <property type="entry name" value="PEP_COase"/>
</dbReference>
<dbReference type="PROSITE" id="PS00781">
    <property type="entry name" value="PEPCASE_1"/>
    <property type="match status" value="1"/>
</dbReference>
<reference evidence="6" key="1">
    <citation type="submission" date="2018-06" db="EMBL/GenBank/DDBJ databases">
        <authorList>
            <person name="Zhirakovskaya E."/>
        </authorList>
    </citation>
    <scope>NUCLEOTIDE SEQUENCE</scope>
</reference>
<evidence type="ECO:0000256" key="3">
    <source>
        <dbReference type="ARBA" id="ARBA00022842"/>
    </source>
</evidence>
<evidence type="ECO:0000256" key="2">
    <source>
        <dbReference type="ARBA" id="ARBA00012305"/>
    </source>
</evidence>
<dbReference type="EMBL" id="UOFI01000093">
    <property type="protein sequence ID" value="VAW67269.1"/>
    <property type="molecule type" value="Genomic_DNA"/>
</dbReference>
<protein>
    <recommendedName>
        <fullName evidence="2">phosphoenolpyruvate carboxylase</fullName>
        <ecNumber evidence="2">4.1.1.31</ecNumber>
    </recommendedName>
</protein>
<dbReference type="Gene3D" id="1.20.1440.90">
    <property type="entry name" value="Phosphoenolpyruvate/pyruvate domain"/>
    <property type="match status" value="1"/>
</dbReference>
<evidence type="ECO:0000256" key="4">
    <source>
        <dbReference type="ARBA" id="ARBA00023239"/>
    </source>
</evidence>
<dbReference type="PRINTS" id="PR00150">
    <property type="entry name" value="PEPCARBXLASE"/>
</dbReference>
<keyword evidence="3" id="KW-0460">Magnesium</keyword>